<proteinExistence type="predicted"/>
<dbReference type="RefSeq" id="WP_256618457.1">
    <property type="nucleotide sequence ID" value="NZ_JANIBC010000002.1"/>
</dbReference>
<accession>A0A9X2RJE2</accession>
<keyword evidence="1" id="KW-0472">Membrane</keyword>
<keyword evidence="1" id="KW-1133">Transmembrane helix</keyword>
<keyword evidence="1" id="KW-0812">Transmembrane</keyword>
<dbReference type="EMBL" id="JANIBC010000002">
    <property type="protein sequence ID" value="MCQ8184608.1"/>
    <property type="molecule type" value="Genomic_DNA"/>
</dbReference>
<feature type="transmembrane region" description="Helical" evidence="1">
    <location>
        <begin position="188"/>
        <end position="210"/>
    </location>
</feature>
<name>A0A9X2RJE2_9PROT</name>
<feature type="transmembrane region" description="Helical" evidence="1">
    <location>
        <begin position="129"/>
        <end position="151"/>
    </location>
</feature>
<reference evidence="2" key="1">
    <citation type="submission" date="2022-07" db="EMBL/GenBank/DDBJ databases">
        <title>Parvularcula maris sp. nov., an algicidal bacterium isolated from seawater.</title>
        <authorList>
            <person name="Li F."/>
        </authorList>
    </citation>
    <scope>NUCLEOTIDE SEQUENCE</scope>
    <source>
        <strain evidence="2">BGMRC 0090</strain>
    </source>
</reference>
<comment type="caution">
    <text evidence="2">The sequence shown here is derived from an EMBL/GenBank/DDBJ whole genome shotgun (WGS) entry which is preliminary data.</text>
</comment>
<evidence type="ECO:0000313" key="2">
    <source>
        <dbReference type="EMBL" id="MCQ8184608.1"/>
    </source>
</evidence>
<sequence length="216" mass="22634">MPSYENPSSASLIDGLTASLAPVSRRRPTREALMLAGILALQLVGTYLFISSSTSAVFTHNPTMAFAKTGLFAALTIGFAALAFRSFEPTAPRQKKLALAIGGALAGFAVLSLDRSFGGSAQAILMPSKGITCLVSSISFSLPMFIGLTFFMRGAAPTSPKMTALFIGIASGSWGAFLYGLQCPFMNLGYVALWYGGAIALTTLAAAALLPRFARW</sequence>
<keyword evidence="3" id="KW-1185">Reference proteome</keyword>
<dbReference type="InterPro" id="IPR009495">
    <property type="entry name" value="NrsF"/>
</dbReference>
<dbReference type="Pfam" id="PF06532">
    <property type="entry name" value="NrsF"/>
    <property type="match status" value="1"/>
</dbReference>
<gene>
    <name evidence="2" type="ORF">NOG11_04335</name>
</gene>
<evidence type="ECO:0000256" key="1">
    <source>
        <dbReference type="SAM" id="Phobius"/>
    </source>
</evidence>
<organism evidence="2 3">
    <name type="scientific">Parvularcula maris</name>
    <dbReference type="NCBI Taxonomy" id="2965077"/>
    <lineage>
        <taxon>Bacteria</taxon>
        <taxon>Pseudomonadati</taxon>
        <taxon>Pseudomonadota</taxon>
        <taxon>Alphaproteobacteria</taxon>
        <taxon>Parvularculales</taxon>
        <taxon>Parvularculaceae</taxon>
        <taxon>Parvularcula</taxon>
    </lineage>
</organism>
<dbReference type="AlphaFoldDB" id="A0A9X2RJE2"/>
<dbReference type="Proteomes" id="UP001142610">
    <property type="component" value="Unassembled WGS sequence"/>
</dbReference>
<evidence type="ECO:0000313" key="3">
    <source>
        <dbReference type="Proteomes" id="UP001142610"/>
    </source>
</evidence>
<feature type="transmembrane region" description="Helical" evidence="1">
    <location>
        <begin position="65"/>
        <end position="85"/>
    </location>
</feature>
<protein>
    <submittedName>
        <fullName evidence="2">DUF1109 domain-containing protein</fullName>
    </submittedName>
</protein>
<feature type="transmembrane region" description="Helical" evidence="1">
    <location>
        <begin position="163"/>
        <end position="182"/>
    </location>
</feature>
<feature type="transmembrane region" description="Helical" evidence="1">
    <location>
        <begin position="32"/>
        <end position="50"/>
    </location>
</feature>